<dbReference type="OrthoDB" id="9801445at2"/>
<dbReference type="InterPro" id="IPR024087">
    <property type="entry name" value="Creatininase-like_sf"/>
</dbReference>
<keyword evidence="3" id="KW-0378">Hydrolase</keyword>
<dbReference type="Proteomes" id="UP000306145">
    <property type="component" value="Unassembled WGS sequence"/>
</dbReference>
<keyword evidence="7" id="KW-1185">Reference proteome</keyword>
<organism evidence="6 7">
    <name type="scientific">Micromonospora orduensis</name>
    <dbReference type="NCBI Taxonomy" id="1420891"/>
    <lineage>
        <taxon>Bacteria</taxon>
        <taxon>Bacillati</taxon>
        <taxon>Actinomycetota</taxon>
        <taxon>Actinomycetes</taxon>
        <taxon>Micromonosporales</taxon>
        <taxon>Micromonosporaceae</taxon>
        <taxon>Micromonospora</taxon>
    </lineage>
</organism>
<comment type="similarity">
    <text evidence="5">Belongs to the creatininase superfamily.</text>
</comment>
<dbReference type="PANTHER" id="PTHR35005:SF1">
    <property type="entry name" value="2-AMINO-5-FORMYLAMINO-6-RIBOSYLAMINOPYRIMIDIN-4(3H)-ONE 5'-MONOPHOSPHATE DEFORMYLASE"/>
    <property type="match status" value="1"/>
</dbReference>
<dbReference type="RefSeq" id="WP_139587672.1">
    <property type="nucleotide sequence ID" value="NZ_VDFY01000268.1"/>
</dbReference>
<name>A0A5C4QE04_9ACTN</name>
<evidence type="ECO:0000313" key="6">
    <source>
        <dbReference type="EMBL" id="TNH22317.1"/>
    </source>
</evidence>
<dbReference type="PANTHER" id="PTHR35005">
    <property type="entry name" value="3-DEHYDRO-SCYLLO-INOSOSE HYDROLASE"/>
    <property type="match status" value="1"/>
</dbReference>
<accession>A0A5C4QE04</accession>
<dbReference type="InterPro" id="IPR003785">
    <property type="entry name" value="Creatininase/forma_Hydrolase"/>
</dbReference>
<dbReference type="EMBL" id="VDFY01000268">
    <property type="protein sequence ID" value="TNH22317.1"/>
    <property type="molecule type" value="Genomic_DNA"/>
</dbReference>
<evidence type="ECO:0000256" key="3">
    <source>
        <dbReference type="ARBA" id="ARBA00022801"/>
    </source>
</evidence>
<dbReference type="Pfam" id="PF02633">
    <property type="entry name" value="Creatininase"/>
    <property type="match status" value="1"/>
</dbReference>
<evidence type="ECO:0000313" key="7">
    <source>
        <dbReference type="Proteomes" id="UP000306145"/>
    </source>
</evidence>
<dbReference type="Gene3D" id="3.40.50.10310">
    <property type="entry name" value="Creatininase"/>
    <property type="match status" value="1"/>
</dbReference>
<keyword evidence="2" id="KW-0479">Metal-binding</keyword>
<dbReference type="GO" id="GO:0016811">
    <property type="term" value="F:hydrolase activity, acting on carbon-nitrogen (but not peptide) bonds, in linear amides"/>
    <property type="evidence" value="ECO:0007669"/>
    <property type="project" value="TreeGrafter"/>
</dbReference>
<dbReference type="GO" id="GO:0046872">
    <property type="term" value="F:metal ion binding"/>
    <property type="evidence" value="ECO:0007669"/>
    <property type="project" value="UniProtKB-KW"/>
</dbReference>
<proteinExistence type="inferred from homology"/>
<evidence type="ECO:0000256" key="1">
    <source>
        <dbReference type="ARBA" id="ARBA00001947"/>
    </source>
</evidence>
<comment type="cofactor">
    <cofactor evidence="1">
        <name>Zn(2+)</name>
        <dbReference type="ChEBI" id="CHEBI:29105"/>
    </cofactor>
</comment>
<comment type="caution">
    <text evidence="6">The sequence shown here is derived from an EMBL/GenBank/DDBJ whole genome shotgun (WGS) entry which is preliminary data.</text>
</comment>
<dbReference type="AlphaFoldDB" id="A0A5C4QE04"/>
<dbReference type="SUPFAM" id="SSF102215">
    <property type="entry name" value="Creatininase"/>
    <property type="match status" value="1"/>
</dbReference>
<evidence type="ECO:0000256" key="5">
    <source>
        <dbReference type="ARBA" id="ARBA00024029"/>
    </source>
</evidence>
<keyword evidence="4" id="KW-0862">Zinc</keyword>
<evidence type="ECO:0000256" key="2">
    <source>
        <dbReference type="ARBA" id="ARBA00022723"/>
    </source>
</evidence>
<sequence length="241" mass="25532">MDLITTATSIDESERAASVAVLPVGSFEQHGAHLPLLTDTIVACAIAQAVAERYNLFLLPPVTISCSHEHAAWRGTVSISATTLTAVVVDIAASLHESGIDQLAVINGHGGNYALANVVQEANVAGPRMTLFPARADWDDARLAAGLYSTAHQDMHAGELEVSLLLHAAPEVVRDGFQHADHVAEDRRHLLTRGMGGYTTSGVIGLPSHATAAKGKAVLEELVRSFADHYGLLSSPRHDQE</sequence>
<dbReference type="GO" id="GO:0009231">
    <property type="term" value="P:riboflavin biosynthetic process"/>
    <property type="evidence" value="ECO:0007669"/>
    <property type="project" value="TreeGrafter"/>
</dbReference>
<protein>
    <submittedName>
        <fullName evidence="6">Creatininase family protein</fullName>
    </submittedName>
</protein>
<evidence type="ECO:0000256" key="4">
    <source>
        <dbReference type="ARBA" id="ARBA00022833"/>
    </source>
</evidence>
<reference evidence="6 7" key="1">
    <citation type="submission" date="2019-06" db="EMBL/GenBank/DDBJ databases">
        <title>Micromonospora ordensis sp. nov., isolated from deep marine sediment.</title>
        <authorList>
            <person name="Veyisoglu A."/>
            <person name="Carro L."/>
            <person name="Klenk H.-P."/>
            <person name="Sahin N."/>
        </authorList>
    </citation>
    <scope>NUCLEOTIDE SEQUENCE [LARGE SCALE GENOMIC DNA]</scope>
    <source>
        <strain evidence="6 7">S2509</strain>
    </source>
</reference>
<gene>
    <name evidence="6" type="ORF">FHG89_29470</name>
</gene>